<keyword evidence="4" id="KW-0804">Transcription</keyword>
<dbReference type="PANTHER" id="PTHR43214">
    <property type="entry name" value="TWO-COMPONENT RESPONSE REGULATOR"/>
    <property type="match status" value="1"/>
</dbReference>
<keyword evidence="3" id="KW-0238">DNA-binding</keyword>
<dbReference type="PROSITE" id="PS50110">
    <property type="entry name" value="RESPONSE_REGULATORY"/>
    <property type="match status" value="1"/>
</dbReference>
<evidence type="ECO:0000259" key="6">
    <source>
        <dbReference type="PROSITE" id="PS50043"/>
    </source>
</evidence>
<feature type="domain" description="HTH luxR-type" evidence="6">
    <location>
        <begin position="150"/>
        <end position="215"/>
    </location>
</feature>
<dbReference type="InterPro" id="IPR011006">
    <property type="entry name" value="CheY-like_superfamily"/>
</dbReference>
<evidence type="ECO:0000256" key="3">
    <source>
        <dbReference type="ARBA" id="ARBA00023125"/>
    </source>
</evidence>
<dbReference type="SUPFAM" id="SSF52172">
    <property type="entry name" value="CheY-like"/>
    <property type="match status" value="1"/>
</dbReference>
<evidence type="ECO:0000256" key="2">
    <source>
        <dbReference type="ARBA" id="ARBA00023015"/>
    </source>
</evidence>
<evidence type="ECO:0000313" key="9">
    <source>
        <dbReference type="Proteomes" id="UP001321520"/>
    </source>
</evidence>
<dbReference type="InterPro" id="IPR016032">
    <property type="entry name" value="Sig_transdc_resp-reg_C-effctor"/>
</dbReference>
<dbReference type="EMBL" id="CP098023">
    <property type="protein sequence ID" value="WKD50186.1"/>
    <property type="molecule type" value="Genomic_DNA"/>
</dbReference>
<evidence type="ECO:0000256" key="5">
    <source>
        <dbReference type="PROSITE-ProRule" id="PRU00169"/>
    </source>
</evidence>
<dbReference type="Gene3D" id="3.40.50.2300">
    <property type="match status" value="1"/>
</dbReference>
<keyword evidence="2" id="KW-0805">Transcription regulation</keyword>
<dbReference type="RefSeq" id="WP_301416248.1">
    <property type="nucleotide sequence ID" value="NZ_CP098023.1"/>
</dbReference>
<proteinExistence type="predicted"/>
<dbReference type="SMART" id="SM00421">
    <property type="entry name" value="HTH_LUXR"/>
    <property type="match status" value="1"/>
</dbReference>
<gene>
    <name evidence="8" type="ORF">M8T91_01780</name>
</gene>
<protein>
    <submittedName>
        <fullName evidence="8">Response regulator transcription factor</fullName>
    </submittedName>
</protein>
<evidence type="ECO:0000256" key="1">
    <source>
        <dbReference type="ARBA" id="ARBA00022553"/>
    </source>
</evidence>
<dbReference type="InterPro" id="IPR036388">
    <property type="entry name" value="WH-like_DNA-bd_sf"/>
</dbReference>
<feature type="modified residue" description="4-aspartylphosphate" evidence="5">
    <location>
        <position position="59"/>
    </location>
</feature>
<evidence type="ECO:0000259" key="7">
    <source>
        <dbReference type="PROSITE" id="PS50110"/>
    </source>
</evidence>
<dbReference type="SMART" id="SM00448">
    <property type="entry name" value="REC"/>
    <property type="match status" value="1"/>
</dbReference>
<evidence type="ECO:0000313" key="8">
    <source>
        <dbReference type="EMBL" id="WKD50186.1"/>
    </source>
</evidence>
<dbReference type="PANTHER" id="PTHR43214:SF41">
    <property type="entry name" value="NITRATE_NITRITE RESPONSE REGULATOR PROTEIN NARP"/>
    <property type="match status" value="1"/>
</dbReference>
<keyword evidence="1 5" id="KW-0597">Phosphoprotein</keyword>
<dbReference type="InterPro" id="IPR000792">
    <property type="entry name" value="Tscrpt_reg_LuxR_C"/>
</dbReference>
<dbReference type="Pfam" id="PF00072">
    <property type="entry name" value="Response_reg"/>
    <property type="match status" value="1"/>
</dbReference>
<dbReference type="InterPro" id="IPR001789">
    <property type="entry name" value="Sig_transdc_resp-reg_receiver"/>
</dbReference>
<feature type="domain" description="Response regulatory" evidence="7">
    <location>
        <begin position="8"/>
        <end position="124"/>
    </location>
</feature>
<accession>A0ABY9ECW2</accession>
<dbReference type="Pfam" id="PF00196">
    <property type="entry name" value="GerE"/>
    <property type="match status" value="1"/>
</dbReference>
<dbReference type="PROSITE" id="PS50043">
    <property type="entry name" value="HTH_LUXR_2"/>
    <property type="match status" value="1"/>
</dbReference>
<dbReference type="InterPro" id="IPR058245">
    <property type="entry name" value="NreC/VraR/RcsB-like_REC"/>
</dbReference>
<dbReference type="PRINTS" id="PR00038">
    <property type="entry name" value="HTHLUXR"/>
</dbReference>
<dbReference type="Proteomes" id="UP001321520">
    <property type="component" value="Chromosome"/>
</dbReference>
<organism evidence="8 9">
    <name type="scientific">Microbulbifer spongiae</name>
    <dbReference type="NCBI Taxonomy" id="2944933"/>
    <lineage>
        <taxon>Bacteria</taxon>
        <taxon>Pseudomonadati</taxon>
        <taxon>Pseudomonadota</taxon>
        <taxon>Gammaproteobacteria</taxon>
        <taxon>Cellvibrionales</taxon>
        <taxon>Microbulbiferaceae</taxon>
        <taxon>Microbulbifer</taxon>
    </lineage>
</organism>
<name>A0ABY9ECW2_9GAMM</name>
<keyword evidence="9" id="KW-1185">Reference proteome</keyword>
<evidence type="ECO:0000256" key="4">
    <source>
        <dbReference type="ARBA" id="ARBA00023163"/>
    </source>
</evidence>
<dbReference type="CDD" id="cd06170">
    <property type="entry name" value="LuxR_C_like"/>
    <property type="match status" value="1"/>
</dbReference>
<reference evidence="8 9" key="1">
    <citation type="submission" date="2022-05" db="EMBL/GenBank/DDBJ databases">
        <title>Microbulbifer sp. nov., isolated from sponge.</title>
        <authorList>
            <person name="Gao L."/>
        </authorList>
    </citation>
    <scope>NUCLEOTIDE SEQUENCE [LARGE SCALE GENOMIC DNA]</scope>
    <source>
        <strain evidence="8 9">MI-G</strain>
    </source>
</reference>
<dbReference type="CDD" id="cd17535">
    <property type="entry name" value="REC_NarL-like"/>
    <property type="match status" value="1"/>
</dbReference>
<sequence length="219" mass="24243">MPIQAGISVLIIEDDYQFQRYLCDIIRGASWCQSLFAVSDLKSAYRLIDTMKFSMCIVDIGLPDGNGLDAIKSLTCGSNETLCVVSTVFEDKETVLAAIKSGACSYLLKDALGNDILNILNDVLSGRSHISSRIAHYLIQALQQGDPDPSGTDLRIITKREKEILEFIARGYNCPEVAELLKLSYHTVASHIKNIYCKMQVSSRCEAVFEAQKQGIIRV</sequence>
<dbReference type="SUPFAM" id="SSF46894">
    <property type="entry name" value="C-terminal effector domain of the bipartite response regulators"/>
    <property type="match status" value="1"/>
</dbReference>
<dbReference type="Gene3D" id="1.10.10.10">
    <property type="entry name" value="Winged helix-like DNA-binding domain superfamily/Winged helix DNA-binding domain"/>
    <property type="match status" value="1"/>
</dbReference>
<dbReference type="InterPro" id="IPR039420">
    <property type="entry name" value="WalR-like"/>
</dbReference>